<dbReference type="EMBL" id="JAIWYP010000014">
    <property type="protein sequence ID" value="KAH3706684.1"/>
    <property type="molecule type" value="Genomic_DNA"/>
</dbReference>
<evidence type="ECO:0000313" key="4">
    <source>
        <dbReference type="EMBL" id="KAH3706684.1"/>
    </source>
</evidence>
<dbReference type="InterPro" id="IPR001073">
    <property type="entry name" value="C1q_dom"/>
</dbReference>
<evidence type="ECO:0000313" key="5">
    <source>
        <dbReference type="Proteomes" id="UP000828390"/>
    </source>
</evidence>
<comment type="subcellular location">
    <subcellularLocation>
        <location evidence="1">Secreted</location>
    </subcellularLocation>
</comment>
<keyword evidence="2" id="KW-0964">Secreted</keyword>
<sequence length="443" mass="50334">MSSCADVFIELLSTKNKLLSADTWMMRRRRFKKRNIAEKVNGTCKQGKRRRFQEKITAATQADNKRCCRDVLTACDRKEIQQLCLDSSHETYIAVTVPQLECMAVVSNVARARLWTEEDCQQRDWIQDTNFTAGRVFSTTRRVRFTTRRAVTTRRLCGNNTTKNCTARRAVTERRLNMQHKTKNANIQTLMWTPSSQYIRVAYSCDKTAPQSIARDTHYCPQALEPDVGRCVCESEDAMAFDKATNRLITRIVQIVRFKSARAGVGRRLLLYSDKRNGHKHIRIVEENSQQQLVCKHYNAILQFDTNVFCSLTTQDAQEIAFTDGSLTTADRIVFTTVLANVGGAYDPSTGTFNCPTTGYTCSSKEYCLLQFHTLAPQDKSAWLELYHNQQYIASVYGKTTNEYAIAGNSVILQVNKGGQVYIRAVNARFGMGTDLYGQPDEI</sequence>
<protein>
    <recommendedName>
        <fullName evidence="3">C1q domain-containing protein</fullName>
    </recommendedName>
</protein>
<organism evidence="4 5">
    <name type="scientific">Dreissena polymorpha</name>
    <name type="common">Zebra mussel</name>
    <name type="synonym">Mytilus polymorpha</name>
    <dbReference type="NCBI Taxonomy" id="45954"/>
    <lineage>
        <taxon>Eukaryota</taxon>
        <taxon>Metazoa</taxon>
        <taxon>Spiralia</taxon>
        <taxon>Lophotrochozoa</taxon>
        <taxon>Mollusca</taxon>
        <taxon>Bivalvia</taxon>
        <taxon>Autobranchia</taxon>
        <taxon>Heteroconchia</taxon>
        <taxon>Euheterodonta</taxon>
        <taxon>Imparidentia</taxon>
        <taxon>Neoheterodontei</taxon>
        <taxon>Myida</taxon>
        <taxon>Dreissenoidea</taxon>
        <taxon>Dreissenidae</taxon>
        <taxon>Dreissena</taxon>
    </lineage>
</organism>
<dbReference type="Gene3D" id="2.60.120.40">
    <property type="match status" value="1"/>
</dbReference>
<keyword evidence="5" id="KW-1185">Reference proteome</keyword>
<comment type="caution">
    <text evidence="4">The sequence shown here is derived from an EMBL/GenBank/DDBJ whole genome shotgun (WGS) entry which is preliminary data.</text>
</comment>
<dbReference type="InterPro" id="IPR050392">
    <property type="entry name" value="Collagen/C1q_domain"/>
</dbReference>
<dbReference type="PANTHER" id="PTHR15427">
    <property type="entry name" value="EMILIN ELASTIN MICROFIBRIL INTERFACE-LOCATED PROTEIN ELASTIN MICROFIBRIL INTERFACER"/>
    <property type="match status" value="1"/>
</dbReference>
<dbReference type="SUPFAM" id="SSF49842">
    <property type="entry name" value="TNF-like"/>
    <property type="match status" value="1"/>
</dbReference>
<evidence type="ECO:0000256" key="2">
    <source>
        <dbReference type="ARBA" id="ARBA00022525"/>
    </source>
</evidence>
<dbReference type="InterPro" id="IPR008983">
    <property type="entry name" value="Tumour_necrosis_fac-like_dom"/>
</dbReference>
<dbReference type="Pfam" id="PF00386">
    <property type="entry name" value="C1q"/>
    <property type="match status" value="1"/>
</dbReference>
<feature type="domain" description="C1q" evidence="3">
    <location>
        <begin position="301"/>
        <end position="443"/>
    </location>
</feature>
<dbReference type="SMART" id="SM00110">
    <property type="entry name" value="C1Q"/>
    <property type="match status" value="1"/>
</dbReference>
<dbReference type="PROSITE" id="PS50871">
    <property type="entry name" value="C1Q"/>
    <property type="match status" value="1"/>
</dbReference>
<reference evidence="4" key="2">
    <citation type="submission" date="2020-11" db="EMBL/GenBank/DDBJ databases">
        <authorList>
            <person name="McCartney M.A."/>
            <person name="Auch B."/>
            <person name="Kono T."/>
            <person name="Mallez S."/>
            <person name="Becker A."/>
            <person name="Gohl D.M."/>
            <person name="Silverstein K.A.T."/>
            <person name="Koren S."/>
            <person name="Bechman K.B."/>
            <person name="Herman A."/>
            <person name="Abrahante J.E."/>
            <person name="Garbe J."/>
        </authorList>
    </citation>
    <scope>NUCLEOTIDE SEQUENCE</scope>
    <source>
        <strain evidence="4">Duluth1</strain>
        <tissue evidence="4">Whole animal</tissue>
    </source>
</reference>
<evidence type="ECO:0000259" key="3">
    <source>
        <dbReference type="PROSITE" id="PS50871"/>
    </source>
</evidence>
<accession>A0A9D4BSJ8</accession>
<dbReference type="Proteomes" id="UP000828390">
    <property type="component" value="Unassembled WGS sequence"/>
</dbReference>
<dbReference type="PANTHER" id="PTHR15427:SF33">
    <property type="entry name" value="COLLAGEN IV NC1 DOMAIN-CONTAINING PROTEIN"/>
    <property type="match status" value="1"/>
</dbReference>
<dbReference type="AlphaFoldDB" id="A0A9D4BSJ8"/>
<evidence type="ECO:0000256" key="1">
    <source>
        <dbReference type="ARBA" id="ARBA00004613"/>
    </source>
</evidence>
<name>A0A9D4BSJ8_DREPO</name>
<reference evidence="4" key="1">
    <citation type="journal article" date="2019" name="bioRxiv">
        <title>The Genome of the Zebra Mussel, Dreissena polymorpha: A Resource for Invasive Species Research.</title>
        <authorList>
            <person name="McCartney M.A."/>
            <person name="Auch B."/>
            <person name="Kono T."/>
            <person name="Mallez S."/>
            <person name="Zhang Y."/>
            <person name="Obille A."/>
            <person name="Becker A."/>
            <person name="Abrahante J.E."/>
            <person name="Garbe J."/>
            <person name="Badalamenti J.P."/>
            <person name="Herman A."/>
            <person name="Mangelson H."/>
            <person name="Liachko I."/>
            <person name="Sullivan S."/>
            <person name="Sone E.D."/>
            <person name="Koren S."/>
            <person name="Silverstein K.A.T."/>
            <person name="Beckman K.B."/>
            <person name="Gohl D.M."/>
        </authorList>
    </citation>
    <scope>NUCLEOTIDE SEQUENCE</scope>
    <source>
        <strain evidence="4">Duluth1</strain>
        <tissue evidence="4">Whole animal</tissue>
    </source>
</reference>
<proteinExistence type="predicted"/>
<gene>
    <name evidence="4" type="ORF">DPMN_066072</name>
</gene>
<dbReference type="GO" id="GO:0005581">
    <property type="term" value="C:collagen trimer"/>
    <property type="evidence" value="ECO:0007669"/>
    <property type="project" value="UniProtKB-KW"/>
</dbReference>